<gene>
    <name evidence="3" type="ORF">FHR38_002544</name>
</gene>
<feature type="transmembrane region" description="Helical" evidence="1">
    <location>
        <begin position="39"/>
        <end position="59"/>
    </location>
</feature>
<evidence type="ECO:0000259" key="2">
    <source>
        <dbReference type="Pfam" id="PF01569"/>
    </source>
</evidence>
<dbReference type="AlphaFoldDB" id="A0A7W7SQQ0"/>
<organism evidence="3 4">
    <name type="scientific">Micromonospora polyrhachis</name>
    <dbReference type="NCBI Taxonomy" id="1282883"/>
    <lineage>
        <taxon>Bacteria</taxon>
        <taxon>Bacillati</taxon>
        <taxon>Actinomycetota</taxon>
        <taxon>Actinomycetes</taxon>
        <taxon>Micromonosporales</taxon>
        <taxon>Micromonosporaceae</taxon>
        <taxon>Micromonospora</taxon>
    </lineage>
</organism>
<dbReference type="Gene3D" id="1.20.144.10">
    <property type="entry name" value="Phosphatidic acid phosphatase type 2/haloperoxidase"/>
    <property type="match status" value="1"/>
</dbReference>
<protein>
    <submittedName>
        <fullName evidence="3">Membrane-associated phospholipid phosphatase</fullName>
    </submittedName>
</protein>
<feature type="transmembrane region" description="Helical" evidence="1">
    <location>
        <begin position="7"/>
        <end position="27"/>
    </location>
</feature>
<feature type="transmembrane region" description="Helical" evidence="1">
    <location>
        <begin position="169"/>
        <end position="191"/>
    </location>
</feature>
<comment type="caution">
    <text evidence="3">The sequence shown here is derived from an EMBL/GenBank/DDBJ whole genome shotgun (WGS) entry which is preliminary data.</text>
</comment>
<feature type="transmembrane region" description="Helical" evidence="1">
    <location>
        <begin position="102"/>
        <end position="119"/>
    </location>
</feature>
<evidence type="ECO:0000313" key="4">
    <source>
        <dbReference type="Proteomes" id="UP000578819"/>
    </source>
</evidence>
<evidence type="ECO:0000256" key="1">
    <source>
        <dbReference type="SAM" id="Phobius"/>
    </source>
</evidence>
<dbReference type="InterPro" id="IPR000326">
    <property type="entry name" value="PAP2/HPO"/>
</dbReference>
<sequence>MTRLARIVTEVTAPAVLVTVLFVAVGWHSTEDRLAGLGWGLLAAVFASAIPFAFIVGGVRRGRLTDHHVGVRQQRRTPLLFGLVSVAIGLVLMVVLGAPRPVLALVVTGAIGLVVGVTVGHRWKLSIHTAVAAAAAVIVVLVFGPVLFVAWPVLGLVGWSRIRLGAHTIAQVVAGGVVGGLVAGVVFVAALR</sequence>
<dbReference type="InterPro" id="IPR036938">
    <property type="entry name" value="PAP2/HPO_sf"/>
</dbReference>
<dbReference type="Pfam" id="PF01569">
    <property type="entry name" value="PAP2"/>
    <property type="match status" value="1"/>
</dbReference>
<dbReference type="RefSeq" id="WP_312882076.1">
    <property type="nucleotide sequence ID" value="NZ_JACHJW010000001.1"/>
</dbReference>
<name>A0A7W7SQQ0_9ACTN</name>
<dbReference type="Proteomes" id="UP000578819">
    <property type="component" value="Unassembled WGS sequence"/>
</dbReference>
<feature type="domain" description="Phosphatidic acid phosphatase type 2/haloperoxidase" evidence="2">
    <location>
        <begin position="84"/>
        <end position="188"/>
    </location>
</feature>
<dbReference type="EMBL" id="JACHJW010000001">
    <property type="protein sequence ID" value="MBB4958811.1"/>
    <property type="molecule type" value="Genomic_DNA"/>
</dbReference>
<keyword evidence="1" id="KW-0812">Transmembrane</keyword>
<evidence type="ECO:0000313" key="3">
    <source>
        <dbReference type="EMBL" id="MBB4958811.1"/>
    </source>
</evidence>
<dbReference type="SUPFAM" id="SSF48317">
    <property type="entry name" value="Acid phosphatase/Vanadium-dependent haloperoxidase"/>
    <property type="match status" value="1"/>
</dbReference>
<keyword evidence="4" id="KW-1185">Reference proteome</keyword>
<proteinExistence type="predicted"/>
<feature type="transmembrane region" description="Helical" evidence="1">
    <location>
        <begin position="131"/>
        <end position="157"/>
    </location>
</feature>
<accession>A0A7W7SQQ0</accession>
<reference evidence="3 4" key="1">
    <citation type="submission" date="2020-08" db="EMBL/GenBank/DDBJ databases">
        <title>Sequencing the genomes of 1000 actinobacteria strains.</title>
        <authorList>
            <person name="Klenk H.-P."/>
        </authorList>
    </citation>
    <scope>NUCLEOTIDE SEQUENCE [LARGE SCALE GENOMIC DNA]</scope>
    <source>
        <strain evidence="3 4">DSM 45886</strain>
    </source>
</reference>
<keyword evidence="1" id="KW-0472">Membrane</keyword>
<feature type="transmembrane region" description="Helical" evidence="1">
    <location>
        <begin position="79"/>
        <end position="96"/>
    </location>
</feature>
<keyword evidence="1" id="KW-1133">Transmembrane helix</keyword>